<keyword evidence="1" id="KW-0346">Stress response</keyword>
<keyword evidence="2" id="KW-0456">Lyase</keyword>
<dbReference type="PANTHER" id="PTHR48094">
    <property type="entry name" value="PROTEIN/NUCLEIC ACID DEGLYCASE DJ-1-RELATED"/>
    <property type="match status" value="1"/>
</dbReference>
<protein>
    <submittedName>
        <fullName evidence="6">Type 1 glutamine amidotransferase domain-containing protein</fullName>
    </submittedName>
</protein>
<dbReference type="CDD" id="cd03141">
    <property type="entry name" value="GATase1_Hsp31_like"/>
    <property type="match status" value="1"/>
</dbReference>
<comment type="similarity">
    <text evidence="3">Belongs to the peptidase C56 family. HSP31-like subfamily.</text>
</comment>
<dbReference type="RefSeq" id="WP_308350171.1">
    <property type="nucleotide sequence ID" value="NZ_CP129971.1"/>
</dbReference>
<dbReference type="EMBL" id="CP129971">
    <property type="protein sequence ID" value="WMN12243.1"/>
    <property type="molecule type" value="Genomic_DNA"/>
</dbReference>
<dbReference type="AlphaFoldDB" id="A0AA51RCW1"/>
<evidence type="ECO:0000256" key="2">
    <source>
        <dbReference type="ARBA" id="ARBA00023239"/>
    </source>
</evidence>
<feature type="domain" description="DJ-1/PfpI" evidence="5">
    <location>
        <begin position="67"/>
        <end position="263"/>
    </location>
</feature>
<gene>
    <name evidence="6" type="ORF">QYS49_05605</name>
</gene>
<name>A0AA51RCW1_9BACT</name>
<dbReference type="GO" id="GO:0005737">
    <property type="term" value="C:cytoplasm"/>
    <property type="evidence" value="ECO:0007669"/>
    <property type="project" value="TreeGrafter"/>
</dbReference>
<keyword evidence="7" id="KW-1185">Reference proteome</keyword>
<evidence type="ECO:0000256" key="1">
    <source>
        <dbReference type="ARBA" id="ARBA00023016"/>
    </source>
</evidence>
<feature type="chain" id="PRO_5041285936" evidence="4">
    <location>
        <begin position="18"/>
        <end position="268"/>
    </location>
</feature>
<dbReference type="InterPro" id="IPR029062">
    <property type="entry name" value="Class_I_gatase-like"/>
</dbReference>
<feature type="signal peptide" evidence="4">
    <location>
        <begin position="1"/>
        <end position="17"/>
    </location>
</feature>
<dbReference type="PANTHER" id="PTHR48094:SF11">
    <property type="entry name" value="GLUTATHIONE-INDEPENDENT GLYOXALASE HSP31-RELATED"/>
    <property type="match status" value="1"/>
</dbReference>
<sequence length="268" mass="29373">MKNIKLLVLAVMVMGFAACNSNNNKQAENKVEEKETTGKAEKLKVLFVLTSHDELGDTGEKTGFWVEEFAAPYYTLKDQNVEITIATPQGGKAPIDPRSQLEASQTEATKRYNNDEEVQKRIANTQKLSAVNAADYDAVFYPGGHGPLWDLAEDETSIKLIETFNAQDKPMAFVCHAPAALKEVKGKDGEPLVKGKKVTGFTNSEEEAVQLTEVVPFLLEDMLAEKGGTFTKGENWSVHVVEDGNLITGQNPASSKKAAELLLKKLQQ</sequence>
<evidence type="ECO:0000259" key="5">
    <source>
        <dbReference type="Pfam" id="PF01965"/>
    </source>
</evidence>
<dbReference type="Gene3D" id="3.40.50.880">
    <property type="match status" value="1"/>
</dbReference>
<evidence type="ECO:0000256" key="3">
    <source>
        <dbReference type="ARBA" id="ARBA00038493"/>
    </source>
</evidence>
<evidence type="ECO:0000313" key="7">
    <source>
        <dbReference type="Proteomes" id="UP001230496"/>
    </source>
</evidence>
<evidence type="ECO:0000313" key="6">
    <source>
        <dbReference type="EMBL" id="WMN12243.1"/>
    </source>
</evidence>
<dbReference type="GO" id="GO:0019172">
    <property type="term" value="F:glyoxalase III activity"/>
    <property type="evidence" value="ECO:0007669"/>
    <property type="project" value="TreeGrafter"/>
</dbReference>
<dbReference type="SUPFAM" id="SSF52317">
    <property type="entry name" value="Class I glutamine amidotransferase-like"/>
    <property type="match status" value="1"/>
</dbReference>
<dbReference type="PROSITE" id="PS51257">
    <property type="entry name" value="PROKAR_LIPOPROTEIN"/>
    <property type="match status" value="1"/>
</dbReference>
<organism evidence="6 7">
    <name type="scientific">Marivirga salinarum</name>
    <dbReference type="NCBI Taxonomy" id="3059078"/>
    <lineage>
        <taxon>Bacteria</taxon>
        <taxon>Pseudomonadati</taxon>
        <taxon>Bacteroidota</taxon>
        <taxon>Cytophagia</taxon>
        <taxon>Cytophagales</taxon>
        <taxon>Marivirgaceae</taxon>
        <taxon>Marivirga</taxon>
    </lineage>
</organism>
<accession>A0AA51RCW1</accession>
<evidence type="ECO:0000256" key="4">
    <source>
        <dbReference type="SAM" id="SignalP"/>
    </source>
</evidence>
<dbReference type="Proteomes" id="UP001230496">
    <property type="component" value="Chromosome"/>
</dbReference>
<dbReference type="InterPro" id="IPR002818">
    <property type="entry name" value="DJ-1/PfpI"/>
</dbReference>
<dbReference type="GO" id="GO:0019243">
    <property type="term" value="P:methylglyoxal catabolic process to D-lactate via S-lactoyl-glutathione"/>
    <property type="evidence" value="ECO:0007669"/>
    <property type="project" value="TreeGrafter"/>
</dbReference>
<keyword evidence="6" id="KW-0315">Glutamine amidotransferase</keyword>
<dbReference type="Pfam" id="PF01965">
    <property type="entry name" value="DJ-1_PfpI"/>
    <property type="match status" value="1"/>
</dbReference>
<proteinExistence type="inferred from homology"/>
<keyword evidence="4" id="KW-0732">Signal</keyword>
<dbReference type="KEGG" id="msaa:QYS49_05605"/>
<dbReference type="InterPro" id="IPR050325">
    <property type="entry name" value="Prot/Nucl_acid_deglycase"/>
</dbReference>
<reference evidence="6 7" key="1">
    <citation type="submission" date="2023-08" db="EMBL/GenBank/DDBJ databases">
        <title>Comparative genomics and taxonomic characterization of three novel marine species of genus Marivirga.</title>
        <authorList>
            <person name="Muhammad N."/>
            <person name="Kim S.-G."/>
        </authorList>
    </citation>
    <scope>NUCLEOTIDE SEQUENCE [LARGE SCALE GENOMIC DNA]</scope>
    <source>
        <strain evidence="6 7">BDSF4-3</strain>
    </source>
</reference>